<name>A6IML6_RAT</name>
<proteinExistence type="predicted"/>
<keyword evidence="1" id="KW-0472">Membrane</keyword>
<dbReference type="Proteomes" id="UP000234681">
    <property type="component" value="Chromosome 4"/>
</dbReference>
<keyword evidence="1" id="KW-1133">Transmembrane helix</keyword>
<keyword evidence="1" id="KW-0812">Transmembrane</keyword>
<accession>A6IML6</accession>
<organism evidence="2 3">
    <name type="scientific">Rattus norvegicus</name>
    <name type="common">Rat</name>
    <dbReference type="NCBI Taxonomy" id="10116"/>
    <lineage>
        <taxon>Eukaryota</taxon>
        <taxon>Metazoa</taxon>
        <taxon>Chordata</taxon>
        <taxon>Craniata</taxon>
        <taxon>Vertebrata</taxon>
        <taxon>Euteleostomi</taxon>
        <taxon>Mammalia</taxon>
        <taxon>Eutheria</taxon>
        <taxon>Euarchontoglires</taxon>
        <taxon>Glires</taxon>
        <taxon>Rodentia</taxon>
        <taxon>Myomorpha</taxon>
        <taxon>Muroidea</taxon>
        <taxon>Muridae</taxon>
        <taxon>Murinae</taxon>
        <taxon>Rattus</taxon>
    </lineage>
</organism>
<sequence length="66" mass="7756">MQLELWVPPCVLFGWWFSSWPALNFVLRSKMVVINNPDVMVCCCISCCEKKNRTDTRNKTSRIVNF</sequence>
<reference evidence="2 3" key="1">
    <citation type="submission" date="2005-09" db="EMBL/GenBank/DDBJ databases">
        <authorList>
            <person name="Mural R.J."/>
            <person name="Li P.W."/>
            <person name="Adams M.D."/>
            <person name="Amanatides P.G."/>
            <person name="Baden-Tillson H."/>
            <person name="Barnstead M."/>
            <person name="Chin S.H."/>
            <person name="Dew I."/>
            <person name="Evans C.A."/>
            <person name="Ferriera S."/>
            <person name="Flanigan M."/>
            <person name="Fosler C."/>
            <person name="Glodek A."/>
            <person name="Gu Z."/>
            <person name="Holt R.A."/>
            <person name="Jennings D."/>
            <person name="Kraft C.L."/>
            <person name="Lu F."/>
            <person name="Nguyen T."/>
            <person name="Nusskern D.R."/>
            <person name="Pfannkoch C.M."/>
            <person name="Sitter C."/>
            <person name="Sutton G.G."/>
            <person name="Venter J.C."/>
            <person name="Wang Z."/>
            <person name="Woodage T."/>
            <person name="Zheng X.H."/>
            <person name="Zhong F."/>
        </authorList>
    </citation>
    <scope>NUCLEOTIDE SEQUENCE [LARGE SCALE GENOMIC DNA]</scope>
    <source>
        <strain>BN</strain>
        <strain evidence="3">Sprague-Dawley</strain>
    </source>
</reference>
<dbReference type="EMBL" id="CH473964">
    <property type="protein sequence ID" value="EDM01573.1"/>
    <property type="molecule type" value="Genomic_DNA"/>
</dbReference>
<feature type="transmembrane region" description="Helical" evidence="1">
    <location>
        <begin position="6"/>
        <end position="27"/>
    </location>
</feature>
<evidence type="ECO:0000256" key="1">
    <source>
        <dbReference type="SAM" id="Phobius"/>
    </source>
</evidence>
<evidence type="ECO:0000313" key="3">
    <source>
        <dbReference type="Proteomes" id="UP000234681"/>
    </source>
</evidence>
<feature type="non-terminal residue" evidence="2">
    <location>
        <position position="66"/>
    </location>
</feature>
<dbReference type="AlphaFoldDB" id="A6IML6"/>
<evidence type="ECO:0000313" key="2">
    <source>
        <dbReference type="EMBL" id="EDM01573.1"/>
    </source>
</evidence>
<protein>
    <submittedName>
        <fullName evidence="2">RCG30328</fullName>
    </submittedName>
</protein>
<gene>
    <name evidence="2" type="ORF">rCG_30328</name>
</gene>